<dbReference type="GO" id="GO:0003690">
    <property type="term" value="F:double-stranded DNA binding"/>
    <property type="evidence" value="ECO:0007669"/>
    <property type="project" value="TreeGrafter"/>
</dbReference>
<feature type="compositionally biased region" description="Low complexity" evidence="1">
    <location>
        <begin position="25"/>
        <end position="38"/>
    </location>
</feature>
<dbReference type="InterPro" id="IPR000048">
    <property type="entry name" value="IQ_motif_EF-hand-BS"/>
</dbReference>
<name>A0A3P9DNZ0_9CICH</name>
<proteinExistence type="predicted"/>
<evidence type="ECO:0000256" key="1">
    <source>
        <dbReference type="SAM" id="MobiDB-lite"/>
    </source>
</evidence>
<dbReference type="Ensembl" id="ENSMZET00005037438.1">
    <property type="protein sequence ID" value="ENSMZEP00005036164.1"/>
    <property type="gene ID" value="ENSMZEG00005026985.1"/>
</dbReference>
<dbReference type="GO" id="GO:0003712">
    <property type="term" value="F:transcription coregulator activity"/>
    <property type="evidence" value="ECO:0007669"/>
    <property type="project" value="TreeGrafter"/>
</dbReference>
<keyword evidence="3" id="KW-1185">Reference proteome</keyword>
<accession>A0A3P9DNZ0</accession>
<protein>
    <recommendedName>
        <fullName evidence="4">Calmodulin binding transcription activator 1a</fullName>
    </recommendedName>
</protein>
<feature type="region of interest" description="Disordered" evidence="1">
    <location>
        <begin position="1"/>
        <end position="38"/>
    </location>
</feature>
<dbReference type="Proteomes" id="UP000265160">
    <property type="component" value="LG5"/>
</dbReference>
<dbReference type="Gene3D" id="1.20.5.190">
    <property type="match status" value="1"/>
</dbReference>
<dbReference type="GO" id="GO:0005634">
    <property type="term" value="C:nucleus"/>
    <property type="evidence" value="ECO:0007669"/>
    <property type="project" value="TreeGrafter"/>
</dbReference>
<organism evidence="2 3">
    <name type="scientific">Maylandia zebra</name>
    <name type="common">zebra mbuna</name>
    <dbReference type="NCBI Taxonomy" id="106582"/>
    <lineage>
        <taxon>Eukaryota</taxon>
        <taxon>Metazoa</taxon>
        <taxon>Chordata</taxon>
        <taxon>Craniata</taxon>
        <taxon>Vertebrata</taxon>
        <taxon>Euteleostomi</taxon>
        <taxon>Actinopterygii</taxon>
        <taxon>Neopterygii</taxon>
        <taxon>Teleostei</taxon>
        <taxon>Neoteleostei</taxon>
        <taxon>Acanthomorphata</taxon>
        <taxon>Ovalentaria</taxon>
        <taxon>Cichlomorphae</taxon>
        <taxon>Cichliformes</taxon>
        <taxon>Cichlidae</taxon>
        <taxon>African cichlids</taxon>
        <taxon>Pseudocrenilabrinae</taxon>
        <taxon>Haplochromini</taxon>
        <taxon>Maylandia</taxon>
        <taxon>Maylandia zebra complex</taxon>
    </lineage>
</organism>
<dbReference type="FunFam" id="1.20.5.190:FF:000004">
    <property type="entry name" value="calmodulin-binding transcription activator 2 isoform X1"/>
    <property type="match status" value="1"/>
</dbReference>
<reference evidence="2 3" key="1">
    <citation type="journal article" date="2014" name="Nature">
        <title>The genomic substrate for adaptive radiation in African cichlid fish.</title>
        <authorList>
            <person name="Brawand D."/>
            <person name="Wagner C.E."/>
            <person name="Li Y.I."/>
            <person name="Malinsky M."/>
            <person name="Keller I."/>
            <person name="Fan S."/>
            <person name="Simakov O."/>
            <person name="Ng A.Y."/>
            <person name="Lim Z.W."/>
            <person name="Bezault E."/>
            <person name="Turner-Maier J."/>
            <person name="Johnson J."/>
            <person name="Alcazar R."/>
            <person name="Noh H.J."/>
            <person name="Russell P."/>
            <person name="Aken B."/>
            <person name="Alfoldi J."/>
            <person name="Amemiya C."/>
            <person name="Azzouzi N."/>
            <person name="Baroiller J.F."/>
            <person name="Barloy-Hubler F."/>
            <person name="Berlin A."/>
            <person name="Bloomquist R."/>
            <person name="Carleton K.L."/>
            <person name="Conte M.A."/>
            <person name="D'Cotta H."/>
            <person name="Eshel O."/>
            <person name="Gaffney L."/>
            <person name="Galibert F."/>
            <person name="Gante H.F."/>
            <person name="Gnerre S."/>
            <person name="Greuter L."/>
            <person name="Guyon R."/>
            <person name="Haddad N.S."/>
            <person name="Haerty W."/>
            <person name="Harris R.M."/>
            <person name="Hofmann H.A."/>
            <person name="Hourlier T."/>
            <person name="Hulata G."/>
            <person name="Jaffe D.B."/>
            <person name="Lara M."/>
            <person name="Lee A.P."/>
            <person name="MacCallum I."/>
            <person name="Mwaiko S."/>
            <person name="Nikaido M."/>
            <person name="Nishihara H."/>
            <person name="Ozouf-Costaz C."/>
            <person name="Penman D.J."/>
            <person name="Przybylski D."/>
            <person name="Rakotomanga M."/>
            <person name="Renn S.C.P."/>
            <person name="Ribeiro F.J."/>
            <person name="Ron M."/>
            <person name="Salzburger W."/>
            <person name="Sanchez-Pulido L."/>
            <person name="Santos M.E."/>
            <person name="Searle S."/>
            <person name="Sharpe T."/>
            <person name="Swofford R."/>
            <person name="Tan F.J."/>
            <person name="Williams L."/>
            <person name="Young S."/>
            <person name="Yin S."/>
            <person name="Okada N."/>
            <person name="Kocher T.D."/>
            <person name="Miska E.A."/>
            <person name="Lander E.S."/>
            <person name="Venkatesh B."/>
            <person name="Fernald R.D."/>
            <person name="Meyer A."/>
            <person name="Ponting C.P."/>
            <person name="Streelman J.T."/>
            <person name="Lindblad-Toh K."/>
            <person name="Seehausen O."/>
            <person name="Di Palma F."/>
        </authorList>
    </citation>
    <scope>NUCLEOTIDE SEQUENCE</scope>
</reference>
<dbReference type="GeneTree" id="ENSGT00940000165359"/>
<reference evidence="2" key="3">
    <citation type="submission" date="2025-09" db="UniProtKB">
        <authorList>
            <consortium name="Ensembl"/>
        </authorList>
    </citation>
    <scope>IDENTIFICATION</scope>
</reference>
<evidence type="ECO:0000313" key="2">
    <source>
        <dbReference type="Ensembl" id="ENSMZEP00005036164.1"/>
    </source>
</evidence>
<dbReference type="PROSITE" id="PS50096">
    <property type="entry name" value="IQ"/>
    <property type="match status" value="1"/>
</dbReference>
<evidence type="ECO:0000313" key="3">
    <source>
        <dbReference type="Proteomes" id="UP000265160"/>
    </source>
</evidence>
<reference evidence="2" key="2">
    <citation type="submission" date="2025-08" db="UniProtKB">
        <authorList>
            <consortium name="Ensembl"/>
        </authorList>
    </citation>
    <scope>IDENTIFICATION</scope>
</reference>
<dbReference type="GO" id="GO:0006357">
    <property type="term" value="P:regulation of transcription by RNA polymerase II"/>
    <property type="evidence" value="ECO:0007669"/>
    <property type="project" value="TreeGrafter"/>
</dbReference>
<sequence>MYLDNMSHLPTPSPKPNSLSGPEDQQSPQAKQAPSSPSEWTSFLCAAMKEERLKTDSSCLAMTEAEQRELYETIRHALHSLRKHKGPIQEQRKEIAAVIQRCYKRYKQHCCPLFQYALYKRMTLAAILIQSRFRSFHEQRKFQQSRRAAVLIQQYYRSYRHSLRHVSHMHTHKGNNYLMYNLLPLIFACSSLLTKKQNQAARKILRFLLRCRHSQTRENEEAPDNGIPLFTAVAGCTERLP</sequence>
<dbReference type="AlphaFoldDB" id="A0A3P9DNZ0"/>
<evidence type="ECO:0008006" key="4">
    <source>
        <dbReference type="Google" id="ProtNLM"/>
    </source>
</evidence>
<dbReference type="Pfam" id="PF00612">
    <property type="entry name" value="IQ"/>
    <property type="match status" value="2"/>
</dbReference>
<dbReference type="PANTHER" id="PTHR23335:SF9">
    <property type="entry name" value="CALMODULIN-BINDING TRANSCRIPTION ACTIVATOR 2"/>
    <property type="match status" value="1"/>
</dbReference>
<dbReference type="PANTHER" id="PTHR23335">
    <property type="entry name" value="CALMODULIN-BINDING TRANSCRIPTION ACTIVATOR CAMTA"/>
    <property type="match status" value="1"/>
</dbReference>